<sequence>MRTILRRHLGKLVAGTAVALTGSAVAVAVTLPGAAGAGERDVKTAARQAPLPGVVEAAPSEGDKGVGTDPLTTAETERAEKAALSGEARLAARDVEGDRGPQHLSTDLSEPDPADGDDTARRAEILYYDYKTDELIAKTVNLTTGKVETTEAERGIQPPAVAAERAEAAELLMADPLGADLKRDYEDATGNALTSAGQLHLNAFVFRKETVEQVPPALSKCGEHRCIRLVAKVVNGPWIDIRNLVIDLSDRKVTRLP</sequence>
<evidence type="ECO:0000256" key="1">
    <source>
        <dbReference type="SAM" id="MobiDB-lite"/>
    </source>
</evidence>
<evidence type="ECO:0000256" key="2">
    <source>
        <dbReference type="SAM" id="SignalP"/>
    </source>
</evidence>
<proteinExistence type="predicted"/>
<feature type="compositionally biased region" description="Basic and acidic residues" evidence="1">
    <location>
        <begin position="90"/>
        <end position="101"/>
    </location>
</feature>
<dbReference type="EMBL" id="JBHTCF010000001">
    <property type="protein sequence ID" value="MFC7302902.1"/>
    <property type="molecule type" value="Genomic_DNA"/>
</dbReference>
<feature type="chain" id="PRO_5045850537" evidence="2">
    <location>
        <begin position="27"/>
        <end position="257"/>
    </location>
</feature>
<keyword evidence="2" id="KW-0732">Signal</keyword>
<gene>
    <name evidence="3" type="ORF">ACFQVC_01555</name>
</gene>
<dbReference type="RefSeq" id="WP_381825551.1">
    <property type="nucleotide sequence ID" value="NZ_JBHTCF010000001.1"/>
</dbReference>
<comment type="caution">
    <text evidence="3">The sequence shown here is derived from an EMBL/GenBank/DDBJ whole genome shotgun (WGS) entry which is preliminary data.</text>
</comment>
<reference evidence="4" key="1">
    <citation type="journal article" date="2019" name="Int. J. Syst. Evol. Microbiol.">
        <title>The Global Catalogue of Microorganisms (GCM) 10K type strain sequencing project: providing services to taxonomists for standard genome sequencing and annotation.</title>
        <authorList>
            <consortium name="The Broad Institute Genomics Platform"/>
            <consortium name="The Broad Institute Genome Sequencing Center for Infectious Disease"/>
            <person name="Wu L."/>
            <person name="Ma J."/>
        </authorList>
    </citation>
    <scope>NUCLEOTIDE SEQUENCE [LARGE SCALE GENOMIC DNA]</scope>
    <source>
        <strain evidence="4">SYNS20</strain>
    </source>
</reference>
<name>A0ABW2JBJ7_9ACTN</name>
<accession>A0ABW2JBJ7</accession>
<keyword evidence="4" id="KW-1185">Reference proteome</keyword>
<organism evidence="3 4">
    <name type="scientific">Streptomyces monticola</name>
    <dbReference type="NCBI Taxonomy" id="2666263"/>
    <lineage>
        <taxon>Bacteria</taxon>
        <taxon>Bacillati</taxon>
        <taxon>Actinomycetota</taxon>
        <taxon>Actinomycetes</taxon>
        <taxon>Kitasatosporales</taxon>
        <taxon>Streptomycetaceae</taxon>
        <taxon>Streptomyces</taxon>
    </lineage>
</organism>
<feature type="region of interest" description="Disordered" evidence="1">
    <location>
        <begin position="50"/>
        <end position="118"/>
    </location>
</feature>
<protein>
    <submittedName>
        <fullName evidence="3">Tat pathway signal sequence domain protein</fullName>
    </submittedName>
</protein>
<evidence type="ECO:0000313" key="4">
    <source>
        <dbReference type="Proteomes" id="UP001596523"/>
    </source>
</evidence>
<evidence type="ECO:0000313" key="3">
    <source>
        <dbReference type="EMBL" id="MFC7302902.1"/>
    </source>
</evidence>
<dbReference type="Proteomes" id="UP001596523">
    <property type="component" value="Unassembled WGS sequence"/>
</dbReference>
<feature type="signal peptide" evidence="2">
    <location>
        <begin position="1"/>
        <end position="26"/>
    </location>
</feature>